<keyword evidence="3" id="KW-1185">Reference proteome</keyword>
<accession>A0A7J7MNR2</accession>
<name>A0A7J7MNR2_9MAGN</name>
<feature type="region of interest" description="Disordered" evidence="1">
    <location>
        <begin position="1"/>
        <end position="24"/>
    </location>
</feature>
<evidence type="ECO:0000256" key="1">
    <source>
        <dbReference type="SAM" id="MobiDB-lite"/>
    </source>
</evidence>
<evidence type="ECO:0000313" key="2">
    <source>
        <dbReference type="EMBL" id="KAF6156457.1"/>
    </source>
</evidence>
<feature type="region of interest" description="Disordered" evidence="1">
    <location>
        <begin position="158"/>
        <end position="189"/>
    </location>
</feature>
<dbReference type="AlphaFoldDB" id="A0A7J7MNR2"/>
<dbReference type="Proteomes" id="UP000541444">
    <property type="component" value="Unassembled WGS sequence"/>
</dbReference>
<proteinExistence type="predicted"/>
<reference evidence="2 3" key="1">
    <citation type="journal article" date="2020" name="IScience">
        <title>Genome Sequencing of the Endangered Kingdonia uniflora (Circaeasteraceae, Ranunculales) Reveals Potential Mechanisms of Evolutionary Specialization.</title>
        <authorList>
            <person name="Sun Y."/>
            <person name="Deng T."/>
            <person name="Zhang A."/>
            <person name="Moore M.J."/>
            <person name="Landis J.B."/>
            <person name="Lin N."/>
            <person name="Zhang H."/>
            <person name="Zhang X."/>
            <person name="Huang J."/>
            <person name="Zhang X."/>
            <person name="Sun H."/>
            <person name="Wang H."/>
        </authorList>
    </citation>
    <scope>NUCLEOTIDE SEQUENCE [LARGE SCALE GENOMIC DNA]</scope>
    <source>
        <strain evidence="2">TB1705</strain>
        <tissue evidence="2">Leaf</tissue>
    </source>
</reference>
<evidence type="ECO:0000313" key="3">
    <source>
        <dbReference type="Proteomes" id="UP000541444"/>
    </source>
</evidence>
<protein>
    <submittedName>
        <fullName evidence="2">Uncharacterized protein</fullName>
    </submittedName>
</protein>
<dbReference type="EMBL" id="JACGCM010001332">
    <property type="protein sequence ID" value="KAF6156457.1"/>
    <property type="molecule type" value="Genomic_DNA"/>
</dbReference>
<organism evidence="2 3">
    <name type="scientific">Kingdonia uniflora</name>
    <dbReference type="NCBI Taxonomy" id="39325"/>
    <lineage>
        <taxon>Eukaryota</taxon>
        <taxon>Viridiplantae</taxon>
        <taxon>Streptophyta</taxon>
        <taxon>Embryophyta</taxon>
        <taxon>Tracheophyta</taxon>
        <taxon>Spermatophyta</taxon>
        <taxon>Magnoliopsida</taxon>
        <taxon>Ranunculales</taxon>
        <taxon>Circaeasteraceae</taxon>
        <taxon>Kingdonia</taxon>
    </lineage>
</organism>
<comment type="caution">
    <text evidence="2">The sequence shown here is derived from an EMBL/GenBank/DDBJ whole genome shotgun (WGS) entry which is preliminary data.</text>
</comment>
<sequence>MDVKGFAASRTSRSGEVAKEKRRRFEPLGESGIKVAEGRPAAVDDLKEVEERSRLVALHGEKDTSKMVDHLVKEIWLGIEEEKFELKKGKIELEKKLARASTDVLKEAKLVCHLMLKGYSKEKVQAIKADTYVEEVDEDEVKIVGVVDVLDGVSHRTVLDNQGDDNKLPEADNEKVELDSARSREDGVRECNREFAKELDRMREVKEKDAKIGKELKELAEMTEHAAKPQSWVDALMAKSKSAEMA</sequence>
<gene>
    <name evidence="2" type="ORF">GIB67_001500</name>
</gene>